<dbReference type="SUPFAM" id="SSF48403">
    <property type="entry name" value="Ankyrin repeat"/>
    <property type="match status" value="1"/>
</dbReference>
<feature type="repeat" description="ANK" evidence="3">
    <location>
        <begin position="214"/>
        <end position="246"/>
    </location>
</feature>
<protein>
    <submittedName>
        <fullName evidence="4">Uncharacterized protein</fullName>
    </submittedName>
</protein>
<dbReference type="InterPro" id="IPR002110">
    <property type="entry name" value="Ankyrin_rpt"/>
</dbReference>
<dbReference type="InterPro" id="IPR036770">
    <property type="entry name" value="Ankyrin_rpt-contain_sf"/>
</dbReference>
<sequence length="357" mass="38656">MLSPQQQLQLQQQRELQARMLRMKTMFARQQQERSPQKNSHVPIPAEINLTSAFERSSDADLAITHPTDNGFIGSPPAYLTTYETACRTGNLSIVQAFISSEPRSPAFLHHGLTLALASGHAEMAHYLLSSGAPIIRHTPAQILYAPAHLQISLFEVLAQYGWTPNIPGNYGADLLPKVVTNPPLLHWFLAHGTNPNLGAQQNSNFDESEPDPHSCVALEAAAARGEVDAVRMLLNAGADIRYGTPLHYAAGAVSPGGAPEGPMNKEFDASRIPIMALLVDRGADVNQSGKSRLVAHHPIMYAVMAGAVERVRWLLGQGADPEARGAWGSAADYVDAIGSDEMRRVIQEGIMAKQRA</sequence>
<dbReference type="SMART" id="SM00248">
    <property type="entry name" value="ANK"/>
    <property type="match status" value="4"/>
</dbReference>
<evidence type="ECO:0000256" key="2">
    <source>
        <dbReference type="ARBA" id="ARBA00023043"/>
    </source>
</evidence>
<comment type="caution">
    <text evidence="4">The sequence shown here is derived from an EMBL/GenBank/DDBJ whole genome shotgun (WGS) entry which is preliminary data.</text>
</comment>
<dbReference type="PANTHER" id="PTHR24189:SF50">
    <property type="entry name" value="ANKYRIN REPEAT AND SOCS BOX PROTEIN 2"/>
    <property type="match status" value="1"/>
</dbReference>
<reference evidence="4" key="2">
    <citation type="submission" date="2023-01" db="EMBL/GenBank/DDBJ databases">
        <authorList>
            <person name="Petersen C."/>
        </authorList>
    </citation>
    <scope>NUCLEOTIDE SEQUENCE</scope>
    <source>
        <strain evidence="4">IBT 15450</strain>
    </source>
</reference>
<dbReference type="PROSITE" id="PS50088">
    <property type="entry name" value="ANK_REPEAT"/>
    <property type="match status" value="1"/>
</dbReference>
<keyword evidence="1" id="KW-0677">Repeat</keyword>
<evidence type="ECO:0000313" key="4">
    <source>
        <dbReference type="EMBL" id="KAJ6035309.1"/>
    </source>
</evidence>
<evidence type="ECO:0000256" key="3">
    <source>
        <dbReference type="PROSITE-ProRule" id="PRU00023"/>
    </source>
</evidence>
<proteinExistence type="predicted"/>
<dbReference type="EMBL" id="JAQJZL010000010">
    <property type="protein sequence ID" value="KAJ6035309.1"/>
    <property type="molecule type" value="Genomic_DNA"/>
</dbReference>
<dbReference type="PROSITE" id="PS50297">
    <property type="entry name" value="ANK_REP_REGION"/>
    <property type="match status" value="1"/>
</dbReference>
<keyword evidence="5" id="KW-1185">Reference proteome</keyword>
<organism evidence="4 5">
    <name type="scientific">Penicillium canescens</name>
    <dbReference type="NCBI Taxonomy" id="5083"/>
    <lineage>
        <taxon>Eukaryota</taxon>
        <taxon>Fungi</taxon>
        <taxon>Dikarya</taxon>
        <taxon>Ascomycota</taxon>
        <taxon>Pezizomycotina</taxon>
        <taxon>Eurotiomycetes</taxon>
        <taxon>Eurotiomycetidae</taxon>
        <taxon>Eurotiales</taxon>
        <taxon>Aspergillaceae</taxon>
        <taxon>Penicillium</taxon>
    </lineage>
</organism>
<evidence type="ECO:0000256" key="1">
    <source>
        <dbReference type="ARBA" id="ARBA00022737"/>
    </source>
</evidence>
<dbReference type="InterPro" id="IPR050745">
    <property type="entry name" value="Multifunctional_regulatory"/>
</dbReference>
<dbReference type="Pfam" id="PF00023">
    <property type="entry name" value="Ank"/>
    <property type="match status" value="1"/>
</dbReference>
<dbReference type="PANTHER" id="PTHR24189">
    <property type="entry name" value="MYOTROPHIN"/>
    <property type="match status" value="1"/>
</dbReference>
<dbReference type="Proteomes" id="UP001219568">
    <property type="component" value="Unassembled WGS sequence"/>
</dbReference>
<gene>
    <name evidence="4" type="ORF">N7460_009484</name>
</gene>
<evidence type="ECO:0000313" key="5">
    <source>
        <dbReference type="Proteomes" id="UP001219568"/>
    </source>
</evidence>
<dbReference type="AlphaFoldDB" id="A0AAD6I8G2"/>
<accession>A0AAD6I8G2</accession>
<name>A0AAD6I8G2_PENCN</name>
<keyword evidence="2 3" id="KW-0040">ANK repeat</keyword>
<reference evidence="4" key="1">
    <citation type="journal article" date="2023" name="IMA Fungus">
        <title>Comparative genomic study of the Penicillium genus elucidates a diverse pangenome and 15 lateral gene transfer events.</title>
        <authorList>
            <person name="Petersen C."/>
            <person name="Sorensen T."/>
            <person name="Nielsen M.R."/>
            <person name="Sondergaard T.E."/>
            <person name="Sorensen J.L."/>
            <person name="Fitzpatrick D.A."/>
            <person name="Frisvad J.C."/>
            <person name="Nielsen K.L."/>
        </authorList>
    </citation>
    <scope>NUCLEOTIDE SEQUENCE</scope>
    <source>
        <strain evidence="4">IBT 15450</strain>
    </source>
</reference>
<dbReference type="Gene3D" id="1.25.40.20">
    <property type="entry name" value="Ankyrin repeat-containing domain"/>
    <property type="match status" value="1"/>
</dbReference>